<dbReference type="EMBL" id="SRLO01005736">
    <property type="protein sequence ID" value="TNN29369.1"/>
    <property type="molecule type" value="Genomic_DNA"/>
</dbReference>
<reference evidence="2 3" key="1">
    <citation type="submission" date="2019-03" db="EMBL/GenBank/DDBJ databases">
        <title>First draft genome of Liparis tanakae, snailfish: a comprehensive survey of snailfish specific genes.</title>
        <authorList>
            <person name="Kim W."/>
            <person name="Song I."/>
            <person name="Jeong J.-H."/>
            <person name="Kim D."/>
            <person name="Kim S."/>
            <person name="Ryu S."/>
            <person name="Song J.Y."/>
            <person name="Lee S.K."/>
        </authorList>
    </citation>
    <scope>NUCLEOTIDE SEQUENCE [LARGE SCALE GENOMIC DNA]</scope>
    <source>
        <tissue evidence="2">Muscle</tissue>
    </source>
</reference>
<name>A0A4Z2EKN0_9TELE</name>
<evidence type="ECO:0000313" key="3">
    <source>
        <dbReference type="Proteomes" id="UP000314294"/>
    </source>
</evidence>
<accession>A0A4Z2EKN0</accession>
<gene>
    <name evidence="2" type="ORF">EYF80_060483</name>
</gene>
<proteinExistence type="predicted"/>
<keyword evidence="3" id="KW-1185">Reference proteome</keyword>
<evidence type="ECO:0000256" key="1">
    <source>
        <dbReference type="SAM" id="SignalP"/>
    </source>
</evidence>
<evidence type="ECO:0000313" key="2">
    <source>
        <dbReference type="EMBL" id="TNN29369.1"/>
    </source>
</evidence>
<feature type="chain" id="PRO_5021452103" evidence="1">
    <location>
        <begin position="19"/>
        <end position="62"/>
    </location>
</feature>
<dbReference type="Proteomes" id="UP000314294">
    <property type="component" value="Unassembled WGS sequence"/>
</dbReference>
<feature type="signal peptide" evidence="1">
    <location>
        <begin position="1"/>
        <end position="18"/>
    </location>
</feature>
<protein>
    <submittedName>
        <fullName evidence="2">Uncharacterized protein</fullName>
    </submittedName>
</protein>
<keyword evidence="1" id="KW-0732">Signal</keyword>
<comment type="caution">
    <text evidence="2">The sequence shown here is derived from an EMBL/GenBank/DDBJ whole genome shotgun (WGS) entry which is preliminary data.</text>
</comment>
<organism evidence="2 3">
    <name type="scientific">Liparis tanakae</name>
    <name type="common">Tanaka's snailfish</name>
    <dbReference type="NCBI Taxonomy" id="230148"/>
    <lineage>
        <taxon>Eukaryota</taxon>
        <taxon>Metazoa</taxon>
        <taxon>Chordata</taxon>
        <taxon>Craniata</taxon>
        <taxon>Vertebrata</taxon>
        <taxon>Euteleostomi</taxon>
        <taxon>Actinopterygii</taxon>
        <taxon>Neopterygii</taxon>
        <taxon>Teleostei</taxon>
        <taxon>Neoteleostei</taxon>
        <taxon>Acanthomorphata</taxon>
        <taxon>Eupercaria</taxon>
        <taxon>Perciformes</taxon>
        <taxon>Cottioidei</taxon>
        <taxon>Cottales</taxon>
        <taxon>Liparidae</taxon>
        <taxon>Liparis</taxon>
    </lineage>
</organism>
<dbReference type="AlphaFoldDB" id="A0A4Z2EKN0"/>
<sequence length="62" mass="7359">MRLLLIVVAVYLRWILTADRINDTSPAPRQETNLLREEGLDHLVRHLEESKQKERQTSDYMP</sequence>